<accession>A0ACC0EHY4</accession>
<name>A0ACC0EHY4_9BASI</name>
<comment type="caution">
    <text evidence="1">The sequence shown here is derived from an EMBL/GenBank/DDBJ whole genome shotgun (WGS) entry which is preliminary data.</text>
</comment>
<reference evidence="2" key="2">
    <citation type="journal article" date="2018" name="Mol. Plant Microbe Interact.">
        <title>Genome sequence resources for the wheat stripe rust pathogen (Puccinia striiformis f. sp. tritici) and the barley stripe rust pathogen (Puccinia striiformis f. sp. hordei).</title>
        <authorList>
            <person name="Xia C."/>
            <person name="Wang M."/>
            <person name="Yin C."/>
            <person name="Cornejo O.E."/>
            <person name="Hulbert S.H."/>
            <person name="Chen X."/>
        </authorList>
    </citation>
    <scope>NUCLEOTIDE SEQUENCE [LARGE SCALE GENOMIC DNA]</scope>
    <source>
        <strain evidence="2">93-210</strain>
    </source>
</reference>
<reference evidence="1 2" key="3">
    <citation type="journal article" date="2022" name="Microbiol. Spectr.">
        <title>Folding features and dynamics of 3D genome architecture in plant fungal pathogens.</title>
        <authorList>
            <person name="Xia C."/>
        </authorList>
    </citation>
    <scope>NUCLEOTIDE SEQUENCE [LARGE SCALE GENOMIC DNA]</scope>
    <source>
        <strain evidence="1 2">93-210</strain>
    </source>
</reference>
<gene>
    <name evidence="1" type="ORF">MJO28_006472</name>
</gene>
<sequence length="303" mass="34302">MAELRQELQAARQAPPPPVPIFNNREEQILLSFLRAPMKTHKEHNKNHPVLSFLGENFPQWQKSIDRTLRHAFCLNHSWFNVETNFDHVANDTKSSICGLLRNTIVDNLSALVEISMNPITLVGKLVNLITDTSAGDDSTIAKGTSVQSEITRMKLTLDEMFGIFLQLYFKPLTNIDRQRYDFSVDQALNDKKAPGFEKVAETIQYAMGKLKLTTDTSLPIPDPMAMDLDKIQAMQSNQRYVVPHRRNNRAEEKSTKSFSVEKANFIEGKVNRMHLPRSMEINVPIAKLRVTGILIVPTSGGM</sequence>
<organism evidence="1 2">
    <name type="scientific">Puccinia striiformis f. sp. tritici</name>
    <dbReference type="NCBI Taxonomy" id="168172"/>
    <lineage>
        <taxon>Eukaryota</taxon>
        <taxon>Fungi</taxon>
        <taxon>Dikarya</taxon>
        <taxon>Basidiomycota</taxon>
        <taxon>Pucciniomycotina</taxon>
        <taxon>Pucciniomycetes</taxon>
        <taxon>Pucciniales</taxon>
        <taxon>Pucciniaceae</taxon>
        <taxon>Puccinia</taxon>
    </lineage>
</organism>
<dbReference type="EMBL" id="CM045870">
    <property type="protein sequence ID" value="KAI7953925.1"/>
    <property type="molecule type" value="Genomic_DNA"/>
</dbReference>
<evidence type="ECO:0000313" key="1">
    <source>
        <dbReference type="EMBL" id="KAI7953925.1"/>
    </source>
</evidence>
<evidence type="ECO:0000313" key="2">
    <source>
        <dbReference type="Proteomes" id="UP001060170"/>
    </source>
</evidence>
<keyword evidence="2" id="KW-1185">Reference proteome</keyword>
<protein>
    <submittedName>
        <fullName evidence="1">Uncharacterized protein</fullName>
    </submittedName>
</protein>
<dbReference type="Proteomes" id="UP001060170">
    <property type="component" value="Chromosome 6"/>
</dbReference>
<proteinExistence type="predicted"/>
<reference evidence="2" key="1">
    <citation type="journal article" date="2018" name="BMC Genomics">
        <title>Genomic insights into host adaptation between the wheat stripe rust pathogen (Puccinia striiformis f. sp. tritici) and the barley stripe rust pathogen (Puccinia striiformis f. sp. hordei).</title>
        <authorList>
            <person name="Xia C."/>
            <person name="Wang M."/>
            <person name="Yin C."/>
            <person name="Cornejo O.E."/>
            <person name="Hulbert S.H."/>
            <person name="Chen X."/>
        </authorList>
    </citation>
    <scope>NUCLEOTIDE SEQUENCE [LARGE SCALE GENOMIC DNA]</scope>
    <source>
        <strain evidence="2">93-210</strain>
    </source>
</reference>